<dbReference type="PANTHER" id="PTHR39962">
    <property type="entry name" value="BLL4848 PROTEIN"/>
    <property type="match status" value="1"/>
</dbReference>
<dbReference type="InterPro" id="IPR053174">
    <property type="entry name" value="LpxI"/>
</dbReference>
<gene>
    <name evidence="3" type="ORF">DCS45_11975</name>
</gene>
<dbReference type="InterPro" id="IPR043167">
    <property type="entry name" value="LpxI_C_sf"/>
</dbReference>
<organism evidence="3 4">
    <name type="scientific">Roseovarius nubinhibens</name>
    <dbReference type="NCBI Taxonomy" id="314263"/>
    <lineage>
        <taxon>Bacteria</taxon>
        <taxon>Pseudomonadati</taxon>
        <taxon>Pseudomonadota</taxon>
        <taxon>Alphaproteobacteria</taxon>
        <taxon>Rhodobacterales</taxon>
        <taxon>Roseobacteraceae</taxon>
        <taxon>Roseovarius</taxon>
    </lineage>
</organism>
<evidence type="ECO:0000259" key="1">
    <source>
        <dbReference type="Pfam" id="PF06230"/>
    </source>
</evidence>
<sequence length="266" mass="27751">MSRDLAILACGGALPVRLAEAHPEAHIYTLKGVPSALNGEAHQLEKIGSLFHAMKSAGVTRMVFAGHLARPAINPAECDAQMMSIALRIMQALPKGDDALLREVIAIFEEQGFAVVGAHELLPELLVESGLALGPAPSKAEEADVARAIEILSHMSPLDIGQGCVVAGGQCLGIETVQGTDAMLGFVAGTPEALRRGQKGVYVKAPKRGQDLRVDMPAIGANTVEAVAKAGLAGLVVAADQVMMIDRKTTLEALEKTGVFLVARAL</sequence>
<evidence type="ECO:0000313" key="4">
    <source>
        <dbReference type="Proteomes" id="UP000264719"/>
    </source>
</evidence>
<comment type="caution">
    <text evidence="3">The sequence shown here is derived from an EMBL/GenBank/DDBJ whole genome shotgun (WGS) entry which is preliminary data.</text>
</comment>
<evidence type="ECO:0000259" key="2">
    <source>
        <dbReference type="Pfam" id="PF17930"/>
    </source>
</evidence>
<dbReference type="InterPro" id="IPR041255">
    <property type="entry name" value="LpxI_N"/>
</dbReference>
<dbReference type="PANTHER" id="PTHR39962:SF1">
    <property type="entry name" value="LPXI FAMILY PROTEIN"/>
    <property type="match status" value="1"/>
</dbReference>
<reference evidence="3 4" key="1">
    <citation type="journal article" date="2018" name="Nat. Biotechnol.">
        <title>A standardized bacterial taxonomy based on genome phylogeny substantially revises the tree of life.</title>
        <authorList>
            <person name="Parks D.H."/>
            <person name="Chuvochina M."/>
            <person name="Waite D.W."/>
            <person name="Rinke C."/>
            <person name="Skarshewski A."/>
            <person name="Chaumeil P.A."/>
            <person name="Hugenholtz P."/>
        </authorList>
    </citation>
    <scope>NUCLEOTIDE SEQUENCE [LARGE SCALE GENOMIC DNA]</scope>
    <source>
        <strain evidence="3">UBA9169</strain>
    </source>
</reference>
<dbReference type="AlphaFoldDB" id="A0A348WDG4"/>
<proteinExistence type="predicted"/>
<dbReference type="EMBL" id="DMVW01000118">
    <property type="protein sequence ID" value="HAR52576.1"/>
    <property type="molecule type" value="Genomic_DNA"/>
</dbReference>
<dbReference type="Pfam" id="PF06230">
    <property type="entry name" value="LpxI_C"/>
    <property type="match status" value="1"/>
</dbReference>
<feature type="domain" description="LpxI N-terminal" evidence="2">
    <location>
        <begin position="5"/>
        <end position="125"/>
    </location>
</feature>
<accession>A0A348WDG4</accession>
<dbReference type="Pfam" id="PF17930">
    <property type="entry name" value="LpxI_N"/>
    <property type="match status" value="1"/>
</dbReference>
<protein>
    <submittedName>
        <fullName evidence="3">DUF1009 domain-containing protein</fullName>
    </submittedName>
</protein>
<dbReference type="Gene3D" id="3.40.50.20">
    <property type="match status" value="1"/>
</dbReference>
<dbReference type="Gene3D" id="3.40.140.80">
    <property type="match status" value="1"/>
</dbReference>
<name>A0A348WDG4_9RHOB</name>
<dbReference type="InterPro" id="IPR010415">
    <property type="entry name" value="LpxI_C"/>
</dbReference>
<dbReference type="Proteomes" id="UP000264719">
    <property type="component" value="Unassembled WGS sequence"/>
</dbReference>
<evidence type="ECO:0000313" key="3">
    <source>
        <dbReference type="EMBL" id="HAR52576.1"/>
    </source>
</evidence>
<feature type="domain" description="LpxI C-terminal" evidence="1">
    <location>
        <begin position="130"/>
        <end position="262"/>
    </location>
</feature>